<reference evidence="1" key="2">
    <citation type="journal article" date="2021" name="PeerJ">
        <title>Extensive microbial diversity within the chicken gut microbiome revealed by metagenomics and culture.</title>
        <authorList>
            <person name="Gilroy R."/>
            <person name="Ravi A."/>
            <person name="Getino M."/>
            <person name="Pursley I."/>
            <person name="Horton D.L."/>
            <person name="Alikhan N.F."/>
            <person name="Baker D."/>
            <person name="Gharbi K."/>
            <person name="Hall N."/>
            <person name="Watson M."/>
            <person name="Adriaenssens E.M."/>
            <person name="Foster-Nyarko E."/>
            <person name="Jarju S."/>
            <person name="Secka A."/>
            <person name="Antonio M."/>
            <person name="Oren A."/>
            <person name="Chaudhuri R.R."/>
            <person name="La Ragione R."/>
            <person name="Hildebrand F."/>
            <person name="Pallen M.J."/>
        </authorList>
    </citation>
    <scope>NUCLEOTIDE SEQUENCE</scope>
    <source>
        <strain evidence="1">10192</strain>
    </source>
</reference>
<sequence>MLPIITEEIAAETFSEIFKDMPAWRKQMIHYIKDENPEINTAIIEAANNTDLDPKAVALGAYMTYSLLESAMKETDSFMNFSD</sequence>
<gene>
    <name evidence="1" type="ORF">IAC76_05655</name>
</gene>
<evidence type="ECO:0000313" key="1">
    <source>
        <dbReference type="EMBL" id="MBO8430854.1"/>
    </source>
</evidence>
<protein>
    <submittedName>
        <fullName evidence="1">Uncharacterized protein</fullName>
    </submittedName>
</protein>
<proteinExistence type="predicted"/>
<dbReference type="AlphaFoldDB" id="A0A9D9DN95"/>
<comment type="caution">
    <text evidence="1">The sequence shown here is derived from an EMBL/GenBank/DDBJ whole genome shotgun (WGS) entry which is preliminary data.</text>
</comment>
<organism evidence="1 2">
    <name type="scientific">Candidatus Scatousia excrementipullorum</name>
    <dbReference type="NCBI Taxonomy" id="2840936"/>
    <lineage>
        <taxon>Bacteria</taxon>
        <taxon>Candidatus Scatousia</taxon>
    </lineage>
</organism>
<dbReference type="EMBL" id="JADIND010000115">
    <property type="protein sequence ID" value="MBO8430854.1"/>
    <property type="molecule type" value="Genomic_DNA"/>
</dbReference>
<accession>A0A9D9DN95</accession>
<evidence type="ECO:0000313" key="2">
    <source>
        <dbReference type="Proteomes" id="UP000823632"/>
    </source>
</evidence>
<name>A0A9D9DN95_9BACT</name>
<dbReference type="Proteomes" id="UP000823632">
    <property type="component" value="Unassembled WGS sequence"/>
</dbReference>
<reference evidence="1" key="1">
    <citation type="submission" date="2020-10" db="EMBL/GenBank/DDBJ databases">
        <authorList>
            <person name="Gilroy R."/>
        </authorList>
    </citation>
    <scope>NUCLEOTIDE SEQUENCE</scope>
    <source>
        <strain evidence="1">10192</strain>
    </source>
</reference>